<evidence type="ECO:0000313" key="2">
    <source>
        <dbReference type="Proteomes" id="UP000299102"/>
    </source>
</evidence>
<dbReference type="Proteomes" id="UP000299102">
    <property type="component" value="Unassembled WGS sequence"/>
</dbReference>
<reference evidence="1 2" key="1">
    <citation type="journal article" date="2019" name="Commun. Biol.">
        <title>The bagworm genome reveals a unique fibroin gene that provides high tensile strength.</title>
        <authorList>
            <person name="Kono N."/>
            <person name="Nakamura H."/>
            <person name="Ohtoshi R."/>
            <person name="Tomita M."/>
            <person name="Numata K."/>
            <person name="Arakawa K."/>
        </authorList>
    </citation>
    <scope>NUCLEOTIDE SEQUENCE [LARGE SCALE GENOMIC DNA]</scope>
</reference>
<dbReference type="InterPro" id="IPR043504">
    <property type="entry name" value="Peptidase_S1_PA_chymotrypsin"/>
</dbReference>
<name>A0A4C2AF98_EUMVA</name>
<dbReference type="EMBL" id="BGZK01002941">
    <property type="protein sequence ID" value="GBP97477.1"/>
    <property type="molecule type" value="Genomic_DNA"/>
</dbReference>
<evidence type="ECO:0000313" key="1">
    <source>
        <dbReference type="EMBL" id="GBP97477.1"/>
    </source>
</evidence>
<dbReference type="Gene3D" id="2.40.10.10">
    <property type="entry name" value="Trypsin-like serine proteases"/>
    <property type="match status" value="1"/>
</dbReference>
<accession>A0A4C2AF98</accession>
<protein>
    <submittedName>
        <fullName evidence="1">Uncharacterized protein</fullName>
    </submittedName>
</protein>
<keyword evidence="2" id="KW-1185">Reference proteome</keyword>
<comment type="caution">
    <text evidence="1">The sequence shown here is derived from an EMBL/GenBank/DDBJ whole genome shotgun (WGS) entry which is preliminary data.</text>
</comment>
<proteinExistence type="predicted"/>
<organism evidence="1 2">
    <name type="scientific">Eumeta variegata</name>
    <name type="common">Bagworm moth</name>
    <name type="synonym">Eumeta japonica</name>
    <dbReference type="NCBI Taxonomy" id="151549"/>
    <lineage>
        <taxon>Eukaryota</taxon>
        <taxon>Metazoa</taxon>
        <taxon>Ecdysozoa</taxon>
        <taxon>Arthropoda</taxon>
        <taxon>Hexapoda</taxon>
        <taxon>Insecta</taxon>
        <taxon>Pterygota</taxon>
        <taxon>Neoptera</taxon>
        <taxon>Endopterygota</taxon>
        <taxon>Lepidoptera</taxon>
        <taxon>Glossata</taxon>
        <taxon>Ditrysia</taxon>
        <taxon>Tineoidea</taxon>
        <taxon>Psychidae</taxon>
        <taxon>Oiketicinae</taxon>
        <taxon>Eumeta</taxon>
    </lineage>
</organism>
<dbReference type="SUPFAM" id="SSF50494">
    <property type="entry name" value="Trypsin-like serine proteases"/>
    <property type="match status" value="1"/>
</dbReference>
<dbReference type="AlphaFoldDB" id="A0A4C2AF98"/>
<gene>
    <name evidence="1" type="ORF">EVAR_46150_1</name>
</gene>
<sequence>MFVGADQCTKTYCGRSGISTSTLTLGGTYAKEGELPWLAIVYTKDLKPFKQICSGTIIAPALVLSGTVFTIVGIRPRSQSVKHGLLPPSDDQGHIHDFTAYSGNHWRIDIDAANATTRFHFLGRPTWRVTLPYFYDHPLSSTTRSIRPIIAWTSIWVQTEECASVRQPGYGTALCDRDGAAVLMMDGTTHRYYLRGIFDGAYHDQTGCSSMFTHIRIHELFIDEQLKGALLPATSSTAIPEYEYDPGCMRPSVTTKIAKTTKPTVSMVSALKRKMRRCRLEPHPVWNICVTCPTPTAAGGSAKFEPNGTSVTANCRAPNYYSNEILRVMSFYCQLHFNESARHLTVVFCTGPGTLCALAATVDVDLQLAEFQ</sequence>
<dbReference type="InterPro" id="IPR009003">
    <property type="entry name" value="Peptidase_S1_PA"/>
</dbReference>